<keyword evidence="1" id="KW-0238">DNA-binding</keyword>
<dbReference type="EMBL" id="JBHMAG010000025">
    <property type="protein sequence ID" value="MFB9756664.1"/>
    <property type="molecule type" value="Genomic_DNA"/>
</dbReference>
<dbReference type="CDD" id="cd00093">
    <property type="entry name" value="HTH_XRE"/>
    <property type="match status" value="1"/>
</dbReference>
<sequence>MVDSRKVGVIIYERRSQKAWTQEQLGISLGVSAQAVSKWEKGDSLPDVAILPQLARLLECTVDYLLGSRSTLHHLLPQIDAQLSRLKEEEKIDFIGQIIHAIRPPQARRLPDSTKPNTTFLMIGNRSVMWWVKQKSVFIATEDYLRQSKAALATDIDFPLNLIPPDPMKVLAALIPDQLANPPDYVISESTIRAGLSDDFDFHATMDACIELGFAERIRGGYRLNLKGSFAMRVLSILNAVLNERAGTSVAYPPQGEEKDARTPIKEEKER</sequence>
<evidence type="ECO:0000256" key="1">
    <source>
        <dbReference type="ARBA" id="ARBA00023125"/>
    </source>
</evidence>
<feature type="region of interest" description="Disordered" evidence="2">
    <location>
        <begin position="250"/>
        <end position="271"/>
    </location>
</feature>
<keyword evidence="5" id="KW-1185">Reference proteome</keyword>
<dbReference type="Proteomes" id="UP001589619">
    <property type="component" value="Unassembled WGS sequence"/>
</dbReference>
<dbReference type="RefSeq" id="WP_344913147.1">
    <property type="nucleotide sequence ID" value="NZ_BAAAYO010000011.1"/>
</dbReference>
<dbReference type="Pfam" id="PF01381">
    <property type="entry name" value="HTH_3"/>
    <property type="match status" value="1"/>
</dbReference>
<dbReference type="PANTHER" id="PTHR46558:SF11">
    <property type="entry name" value="HTH-TYPE TRANSCRIPTIONAL REGULATOR XRE"/>
    <property type="match status" value="1"/>
</dbReference>
<evidence type="ECO:0000259" key="3">
    <source>
        <dbReference type="PROSITE" id="PS50943"/>
    </source>
</evidence>
<dbReference type="InterPro" id="IPR010982">
    <property type="entry name" value="Lambda_DNA-bd_dom_sf"/>
</dbReference>
<feature type="domain" description="HTH cro/C1-type" evidence="3">
    <location>
        <begin position="11"/>
        <end position="65"/>
    </location>
</feature>
<protein>
    <submittedName>
        <fullName evidence="4">Helix-turn-helix domain-containing protein</fullName>
    </submittedName>
</protein>
<dbReference type="Gene3D" id="1.10.260.40">
    <property type="entry name" value="lambda repressor-like DNA-binding domains"/>
    <property type="match status" value="1"/>
</dbReference>
<dbReference type="SUPFAM" id="SSF47413">
    <property type="entry name" value="lambda repressor-like DNA-binding domains"/>
    <property type="match status" value="1"/>
</dbReference>
<dbReference type="PANTHER" id="PTHR46558">
    <property type="entry name" value="TRACRIPTIONAL REGULATORY PROTEIN-RELATED-RELATED"/>
    <property type="match status" value="1"/>
</dbReference>
<reference evidence="4 5" key="1">
    <citation type="submission" date="2024-09" db="EMBL/GenBank/DDBJ databases">
        <authorList>
            <person name="Sun Q."/>
            <person name="Mori K."/>
        </authorList>
    </citation>
    <scope>NUCLEOTIDE SEQUENCE [LARGE SCALE GENOMIC DNA]</scope>
    <source>
        <strain evidence="4 5">JCM 12520</strain>
    </source>
</reference>
<accession>A0ABV5W7W8</accession>
<name>A0ABV5W7W8_9BACL</name>
<comment type="caution">
    <text evidence="4">The sequence shown here is derived from an EMBL/GenBank/DDBJ whole genome shotgun (WGS) entry which is preliminary data.</text>
</comment>
<evidence type="ECO:0000313" key="4">
    <source>
        <dbReference type="EMBL" id="MFB9756664.1"/>
    </source>
</evidence>
<gene>
    <name evidence="4" type="ORF">ACFFNY_34240</name>
</gene>
<feature type="compositionally biased region" description="Basic and acidic residues" evidence="2">
    <location>
        <begin position="256"/>
        <end position="271"/>
    </location>
</feature>
<proteinExistence type="predicted"/>
<dbReference type="PROSITE" id="PS50943">
    <property type="entry name" value="HTH_CROC1"/>
    <property type="match status" value="1"/>
</dbReference>
<dbReference type="InterPro" id="IPR001387">
    <property type="entry name" value="Cro/C1-type_HTH"/>
</dbReference>
<dbReference type="SMART" id="SM00530">
    <property type="entry name" value="HTH_XRE"/>
    <property type="match status" value="1"/>
</dbReference>
<organism evidence="4 5">
    <name type="scientific">Paenibacillus hodogayensis</name>
    <dbReference type="NCBI Taxonomy" id="279208"/>
    <lineage>
        <taxon>Bacteria</taxon>
        <taxon>Bacillati</taxon>
        <taxon>Bacillota</taxon>
        <taxon>Bacilli</taxon>
        <taxon>Bacillales</taxon>
        <taxon>Paenibacillaceae</taxon>
        <taxon>Paenibacillus</taxon>
    </lineage>
</organism>
<evidence type="ECO:0000313" key="5">
    <source>
        <dbReference type="Proteomes" id="UP001589619"/>
    </source>
</evidence>
<evidence type="ECO:0000256" key="2">
    <source>
        <dbReference type="SAM" id="MobiDB-lite"/>
    </source>
</evidence>